<sequence>MSIGAVPSLVLHVCNSGVVRVGAARLFVTEMAGYSLLHYIRYLCPRPHLDVQRKLSHLWQKREQEQLVRVSLHVPRYFYIVEHRHLDFILGRFTVRAGLFDAFLSLRLFCGTGLCMFFEEIDVDYCGVITANKGHCMI</sequence>
<accession>A0AAV1L3W2</accession>
<evidence type="ECO:0000313" key="1">
    <source>
        <dbReference type="EMBL" id="CAK1589986.1"/>
    </source>
</evidence>
<dbReference type="Proteomes" id="UP001314205">
    <property type="component" value="Unassembled WGS sequence"/>
</dbReference>
<proteinExistence type="predicted"/>
<dbReference type="AlphaFoldDB" id="A0AAV1L3W2"/>
<dbReference type="EMBL" id="CAVLGL010000085">
    <property type="protein sequence ID" value="CAK1589986.1"/>
    <property type="molecule type" value="Genomic_DNA"/>
</dbReference>
<reference evidence="1 2" key="1">
    <citation type="submission" date="2023-11" db="EMBL/GenBank/DDBJ databases">
        <authorList>
            <person name="Hedman E."/>
            <person name="Englund M."/>
            <person name="Stromberg M."/>
            <person name="Nyberg Akerstrom W."/>
            <person name="Nylinder S."/>
            <person name="Jareborg N."/>
            <person name="Kallberg Y."/>
            <person name="Kronander E."/>
        </authorList>
    </citation>
    <scope>NUCLEOTIDE SEQUENCE [LARGE SCALE GENOMIC DNA]</scope>
</reference>
<name>A0AAV1L3W2_9NEOP</name>
<keyword evidence="2" id="KW-1185">Reference proteome</keyword>
<comment type="caution">
    <text evidence="1">The sequence shown here is derived from an EMBL/GenBank/DDBJ whole genome shotgun (WGS) entry which is preliminary data.</text>
</comment>
<evidence type="ECO:0000313" key="2">
    <source>
        <dbReference type="Proteomes" id="UP001314205"/>
    </source>
</evidence>
<protein>
    <submittedName>
        <fullName evidence="1">Uncharacterized protein</fullName>
    </submittedName>
</protein>
<gene>
    <name evidence="1" type="ORF">PARMNEM_LOCUS10409</name>
</gene>
<organism evidence="1 2">
    <name type="scientific">Parnassius mnemosyne</name>
    <name type="common">clouded apollo</name>
    <dbReference type="NCBI Taxonomy" id="213953"/>
    <lineage>
        <taxon>Eukaryota</taxon>
        <taxon>Metazoa</taxon>
        <taxon>Ecdysozoa</taxon>
        <taxon>Arthropoda</taxon>
        <taxon>Hexapoda</taxon>
        <taxon>Insecta</taxon>
        <taxon>Pterygota</taxon>
        <taxon>Neoptera</taxon>
        <taxon>Endopterygota</taxon>
        <taxon>Lepidoptera</taxon>
        <taxon>Glossata</taxon>
        <taxon>Ditrysia</taxon>
        <taxon>Papilionoidea</taxon>
        <taxon>Papilionidae</taxon>
        <taxon>Parnassiinae</taxon>
        <taxon>Parnassini</taxon>
        <taxon>Parnassius</taxon>
        <taxon>Driopa</taxon>
    </lineage>
</organism>